<name>A0A225UFM9_9STRA</name>
<protein>
    <recommendedName>
        <fullName evidence="3">Crinkler (CRN)</fullName>
    </recommendedName>
</protein>
<reference evidence="2" key="1">
    <citation type="submission" date="2017-03" db="EMBL/GenBank/DDBJ databases">
        <title>Phytopthora megakarya and P. palmivora, two closely related causual agents of cacao black pod achieved similar genome size and gene model numbers by different mechanisms.</title>
        <authorList>
            <person name="Ali S."/>
            <person name="Shao J."/>
            <person name="Larry D.J."/>
            <person name="Kronmiller B."/>
            <person name="Shen D."/>
            <person name="Strem M.D."/>
            <person name="Melnick R.L."/>
            <person name="Guiltinan M.J."/>
            <person name="Tyler B.M."/>
            <person name="Meinhardt L.W."/>
            <person name="Bailey B.A."/>
        </authorList>
    </citation>
    <scope>NUCLEOTIDE SEQUENCE [LARGE SCALE GENOMIC DNA]</scope>
    <source>
        <strain evidence="2">zdho120</strain>
    </source>
</reference>
<evidence type="ECO:0000313" key="1">
    <source>
        <dbReference type="EMBL" id="OWY91884.1"/>
    </source>
</evidence>
<dbReference type="OrthoDB" id="98369at2759"/>
<dbReference type="PANTHER" id="PTHR33129">
    <property type="entry name" value="PROTEIN KINASE DOMAIN-CONTAINING PROTEIN-RELATED"/>
    <property type="match status" value="1"/>
</dbReference>
<organism evidence="1 2">
    <name type="scientific">Phytophthora megakarya</name>
    <dbReference type="NCBI Taxonomy" id="4795"/>
    <lineage>
        <taxon>Eukaryota</taxon>
        <taxon>Sar</taxon>
        <taxon>Stramenopiles</taxon>
        <taxon>Oomycota</taxon>
        <taxon>Peronosporomycetes</taxon>
        <taxon>Peronosporales</taxon>
        <taxon>Peronosporaceae</taxon>
        <taxon>Phytophthora</taxon>
    </lineage>
</organism>
<keyword evidence="2" id="KW-1185">Reference proteome</keyword>
<comment type="caution">
    <text evidence="1">The sequence shown here is derived from an EMBL/GenBank/DDBJ whole genome shotgun (WGS) entry which is preliminary data.</text>
</comment>
<dbReference type="AlphaFoldDB" id="A0A225UFM9"/>
<accession>A0A225UFM9</accession>
<proteinExistence type="predicted"/>
<dbReference type="EMBL" id="NBNE01019263">
    <property type="protein sequence ID" value="OWY91884.1"/>
    <property type="molecule type" value="Genomic_DNA"/>
</dbReference>
<dbReference type="InterPro" id="IPR052980">
    <property type="entry name" value="Crinkler_effector"/>
</dbReference>
<evidence type="ECO:0000313" key="2">
    <source>
        <dbReference type="Proteomes" id="UP000198211"/>
    </source>
</evidence>
<gene>
    <name evidence="1" type="ORF">PHMEG_00039342</name>
</gene>
<evidence type="ECO:0008006" key="3">
    <source>
        <dbReference type="Google" id="ProtNLM"/>
    </source>
</evidence>
<sequence length="340" mass="39319">MEIGYQHPEFYVRKCYPQYYDSVLSLLDGKADVVTVTGTPGIGTSLFFAYFFQRYRAQYKEAAIITACFNRKCKMEEVVVWKKGKVVGQADDDYSVMSALITEMKAEVRSQVNEKELINEILPRDKLIYLYDGPPNAIPKRAKMVCFTSPNGDWFDLLTNTPRRLKVFMPLWDLEELQMAAEEMNLTMSESFKDTNVHHQDGNLERSDALTIDMVERRFNIFDGVARECLSTYPNYVNNEQALIENTIAKMRNDSYLRCGYYGQWGNEPYHCIYHYVPNPDLLVRPTIAEATPYAMRLLAQNLYLDSAERKEEIINSLKYAGGAVTFRDAFFKVDENVRV</sequence>
<dbReference type="Proteomes" id="UP000198211">
    <property type="component" value="Unassembled WGS sequence"/>
</dbReference>